<evidence type="ECO:0008006" key="3">
    <source>
        <dbReference type="Google" id="ProtNLM"/>
    </source>
</evidence>
<evidence type="ECO:0000313" key="1">
    <source>
        <dbReference type="EMBL" id="MBS2097928.1"/>
    </source>
</evidence>
<dbReference type="Proteomes" id="UP000708576">
    <property type="component" value="Unassembled WGS sequence"/>
</dbReference>
<reference evidence="1 2" key="1">
    <citation type="journal article" date="2015" name="Int. J. Syst. Evol. Microbiol.">
        <title>Carboxylicivirga linearis sp. nov., isolated from a sea cucumber culture pond.</title>
        <authorList>
            <person name="Wang F.Q."/>
            <person name="Zhou Y.X."/>
            <person name="Lin X.Z."/>
            <person name="Chen G.J."/>
            <person name="Du Z.J."/>
        </authorList>
    </citation>
    <scope>NUCLEOTIDE SEQUENCE [LARGE SCALE GENOMIC DNA]</scope>
    <source>
        <strain evidence="1 2">FB218</strain>
    </source>
</reference>
<dbReference type="EMBL" id="JAGUCO010000003">
    <property type="protein sequence ID" value="MBS2097928.1"/>
    <property type="molecule type" value="Genomic_DNA"/>
</dbReference>
<protein>
    <recommendedName>
        <fullName evidence="3">Tetratricopeptide repeat protein</fullName>
    </recommendedName>
</protein>
<proteinExistence type="predicted"/>
<organism evidence="1 2">
    <name type="scientific">Carboxylicivirga linearis</name>
    <dbReference type="NCBI Taxonomy" id="1628157"/>
    <lineage>
        <taxon>Bacteria</taxon>
        <taxon>Pseudomonadati</taxon>
        <taxon>Bacteroidota</taxon>
        <taxon>Bacteroidia</taxon>
        <taxon>Marinilabiliales</taxon>
        <taxon>Marinilabiliaceae</taxon>
        <taxon>Carboxylicivirga</taxon>
    </lineage>
</organism>
<dbReference type="Pfam" id="PF13181">
    <property type="entry name" value="TPR_8"/>
    <property type="match status" value="1"/>
</dbReference>
<sequence length="475" mass="55664">MKAYLSVLILLFPTIIYSQSKKWLSDEAQSCLSNEYQYGNSILRSLDEDEVYYLSAYRYFLQYIKNENKEQLKDFEKEKGRLERIAKTNNLKISMMLINLDIQYGLMKLIRGDEISGIYSIYTAYKAFLSLDKDKCHNLEYQKLNGLFLIFADQVQAQNSFVSWLFGIEGDEQLGFQLLRSYLTQTKYQSGLHKEGLLILAYCGLQFSELDQNELLQLKEEAERYQSPLLNFVIGMNAIKTNQTELLYNCINSWNNAQLDSFPYLRYVKGRLLLNKLEDRGEKELESYIELSEANSFKADAMFRIARFNHALGDYSRRDVFIRKVQNQDIYTTNFDKQALAEVDYLRGRPAALSKARFLFDAGDYLTTISVLNTDSIHNYSSFYQVEWWYRLARTEQSLKRPDKAIYAYNKVIELAVDDSRYYGPYSALFTAQIYLEKNNKEKVLYYLKKAESLNSGEYKNDISLRIEALSQQMQ</sequence>
<dbReference type="SMART" id="SM00028">
    <property type="entry name" value="TPR"/>
    <property type="match status" value="2"/>
</dbReference>
<dbReference type="Gene3D" id="1.25.40.10">
    <property type="entry name" value="Tetratricopeptide repeat domain"/>
    <property type="match status" value="1"/>
</dbReference>
<gene>
    <name evidence="1" type="ORF">KEM10_06515</name>
</gene>
<dbReference type="SUPFAM" id="SSF48452">
    <property type="entry name" value="TPR-like"/>
    <property type="match status" value="1"/>
</dbReference>
<name>A0ABS5JSY2_9BACT</name>
<dbReference type="InterPro" id="IPR011990">
    <property type="entry name" value="TPR-like_helical_dom_sf"/>
</dbReference>
<comment type="caution">
    <text evidence="1">The sequence shown here is derived from an EMBL/GenBank/DDBJ whole genome shotgun (WGS) entry which is preliminary data.</text>
</comment>
<evidence type="ECO:0000313" key="2">
    <source>
        <dbReference type="Proteomes" id="UP000708576"/>
    </source>
</evidence>
<dbReference type="InterPro" id="IPR019734">
    <property type="entry name" value="TPR_rpt"/>
</dbReference>
<dbReference type="RefSeq" id="WP_212215048.1">
    <property type="nucleotide sequence ID" value="NZ_JAGUCO010000003.1"/>
</dbReference>
<accession>A0ABS5JSY2</accession>
<keyword evidence="2" id="KW-1185">Reference proteome</keyword>